<keyword evidence="1" id="KW-0472">Membrane</keyword>
<dbReference type="EMBL" id="CAJNOR010006620">
    <property type="protein sequence ID" value="CAF1599801.1"/>
    <property type="molecule type" value="Genomic_DNA"/>
</dbReference>
<keyword evidence="1" id="KW-0812">Transmembrane</keyword>
<evidence type="ECO:0000313" key="4">
    <source>
        <dbReference type="Proteomes" id="UP000663828"/>
    </source>
</evidence>
<keyword evidence="1" id="KW-1133">Transmembrane helix</keyword>
<feature type="signal peptide" evidence="2">
    <location>
        <begin position="1"/>
        <end position="26"/>
    </location>
</feature>
<proteinExistence type="predicted"/>
<accession>A0A816ANE5</accession>
<sequence>MWVIDQRQPIFSLVLVIFNLFTDIHSVPLNDLSSPQPKDSIYNQLINGQNLVVHEENGVIFSRVGYYYEGDDIFGLTVTVPVTQYLCSVLPMEQVEKLSLCVNYQKSFHHEFDQEGIYSQSSLSDFLNSTNNTRFSGQKASVVTHHRHHHRNKRLLPLIVGVVAGAVGLIFLGGVAVYNTMKGAQLSSRVSEIQQSISETNSQLHNLEVSVLTHTNSTLELTRSFNKAQENTENMRANMETIAKRISRQDSFAEVQTRYN</sequence>
<dbReference type="AlphaFoldDB" id="A0A816ANE5"/>
<reference evidence="3" key="1">
    <citation type="submission" date="2021-02" db="EMBL/GenBank/DDBJ databases">
        <authorList>
            <person name="Nowell W R."/>
        </authorList>
    </citation>
    <scope>NUCLEOTIDE SEQUENCE</scope>
</reference>
<feature type="chain" id="PRO_5032935042" evidence="2">
    <location>
        <begin position="27"/>
        <end position="260"/>
    </location>
</feature>
<keyword evidence="2" id="KW-0732">Signal</keyword>
<protein>
    <submittedName>
        <fullName evidence="3">Uncharacterized protein</fullName>
    </submittedName>
</protein>
<gene>
    <name evidence="3" type="ORF">XAT740_LOCUS47560</name>
</gene>
<feature type="transmembrane region" description="Helical" evidence="1">
    <location>
        <begin position="155"/>
        <end position="178"/>
    </location>
</feature>
<dbReference type="Proteomes" id="UP000663828">
    <property type="component" value="Unassembled WGS sequence"/>
</dbReference>
<name>A0A816ANE5_ADIRI</name>
<organism evidence="3 4">
    <name type="scientific">Adineta ricciae</name>
    <name type="common">Rotifer</name>
    <dbReference type="NCBI Taxonomy" id="249248"/>
    <lineage>
        <taxon>Eukaryota</taxon>
        <taxon>Metazoa</taxon>
        <taxon>Spiralia</taxon>
        <taxon>Gnathifera</taxon>
        <taxon>Rotifera</taxon>
        <taxon>Eurotatoria</taxon>
        <taxon>Bdelloidea</taxon>
        <taxon>Adinetida</taxon>
        <taxon>Adinetidae</taxon>
        <taxon>Adineta</taxon>
    </lineage>
</organism>
<evidence type="ECO:0000256" key="2">
    <source>
        <dbReference type="SAM" id="SignalP"/>
    </source>
</evidence>
<keyword evidence="4" id="KW-1185">Reference proteome</keyword>
<evidence type="ECO:0000313" key="3">
    <source>
        <dbReference type="EMBL" id="CAF1599801.1"/>
    </source>
</evidence>
<comment type="caution">
    <text evidence="3">The sequence shown here is derived from an EMBL/GenBank/DDBJ whole genome shotgun (WGS) entry which is preliminary data.</text>
</comment>
<evidence type="ECO:0000256" key="1">
    <source>
        <dbReference type="SAM" id="Phobius"/>
    </source>
</evidence>